<dbReference type="EMBL" id="FOXC01000073">
    <property type="protein sequence ID" value="SFP80420.1"/>
    <property type="molecule type" value="Genomic_DNA"/>
</dbReference>
<dbReference type="Proteomes" id="UP000242243">
    <property type="component" value="Unassembled WGS sequence"/>
</dbReference>
<protein>
    <submittedName>
        <fullName evidence="3">Uncharacterized phage-associated protein</fullName>
    </submittedName>
</protein>
<evidence type="ECO:0000313" key="4">
    <source>
        <dbReference type="Proteomes" id="UP000242243"/>
    </source>
</evidence>
<keyword evidence="5" id="KW-1185">Reference proteome</keyword>
<evidence type="ECO:0000313" key="3">
    <source>
        <dbReference type="EMBL" id="SFP80420.1"/>
    </source>
</evidence>
<reference evidence="2 5" key="2">
    <citation type="submission" date="2019-07" db="EMBL/GenBank/DDBJ databases">
        <title>Whole genome shotgun sequence of Halolactibacillus halophilus NBRC 100868.</title>
        <authorList>
            <person name="Hosoyama A."/>
            <person name="Uohara A."/>
            <person name="Ohji S."/>
            <person name="Ichikawa N."/>
        </authorList>
    </citation>
    <scope>NUCLEOTIDE SEQUENCE [LARGE SCALE GENOMIC DNA]</scope>
    <source>
        <strain evidence="2 5">NBRC 100868</strain>
    </source>
</reference>
<dbReference type="InterPro" id="IPR025272">
    <property type="entry name" value="SocA_Panacea"/>
</dbReference>
<proteinExistence type="predicted"/>
<dbReference type="RefSeq" id="WP_089834063.1">
    <property type="nucleotide sequence ID" value="NZ_BJWI01000091.1"/>
</dbReference>
<reference evidence="3 4" key="1">
    <citation type="submission" date="2016-10" db="EMBL/GenBank/DDBJ databases">
        <authorList>
            <person name="de Groot N.N."/>
        </authorList>
    </citation>
    <scope>NUCLEOTIDE SEQUENCE [LARGE SCALE GENOMIC DNA]</scope>
    <source>
        <strain evidence="3 4">DSM 17073</strain>
    </source>
</reference>
<dbReference type="STRING" id="306540.SAMN05421839_1732"/>
<dbReference type="EMBL" id="BJWI01000091">
    <property type="protein sequence ID" value="GEM02952.1"/>
    <property type="molecule type" value="Genomic_DNA"/>
</dbReference>
<dbReference type="Pfam" id="PF13274">
    <property type="entry name" value="SocA_Panacea"/>
    <property type="match status" value="1"/>
</dbReference>
<name>A0A1I5TBL3_9BACI</name>
<feature type="domain" description="Antitoxin SocA-like Panacea" evidence="1">
    <location>
        <begin position="183"/>
        <end position="276"/>
    </location>
</feature>
<evidence type="ECO:0000259" key="1">
    <source>
        <dbReference type="Pfam" id="PF13274"/>
    </source>
</evidence>
<dbReference type="OrthoDB" id="3213544at2"/>
<dbReference type="AlphaFoldDB" id="A0A1I5TBL3"/>
<dbReference type="Proteomes" id="UP000321547">
    <property type="component" value="Unassembled WGS sequence"/>
</dbReference>
<sequence length="330" mass="38634">MKGFCENCRDMVDYSVKPVNKEKTIKGKTIYYVGKEAYCEECKEEIFEPEVRDYNLIQLDAAYREAEDLITATDIERVLERYDIGKRPLSLLLGWGEGTLTRYVDGDTPSKPYSDKLKHILGDKAYYRELLEQNKNRISEVAYRKSMTATEKIAETEGNDISKLESAVKYLLLETSEITPLALQKLLYFAQGFNKAFDNTFMFEEDCEAWAHGPVYRDVYHKYKGFGYNPIEDNQLSYENINLTGDEKELLNHIILYFGCYSGKILENMTHSEEPWRIARRDLLDGEGSERVIEKYDIDEYFKNVKEKYEMLNFTDIKDYTKDLFSKIYG</sequence>
<evidence type="ECO:0000313" key="5">
    <source>
        <dbReference type="Proteomes" id="UP000321547"/>
    </source>
</evidence>
<accession>A0A1I5TBL3</accession>
<gene>
    <name evidence="2" type="ORF">HHA03_24840</name>
    <name evidence="3" type="ORF">SAMN05421839_1732</name>
</gene>
<evidence type="ECO:0000313" key="2">
    <source>
        <dbReference type="EMBL" id="GEM02952.1"/>
    </source>
</evidence>
<organism evidence="3 4">
    <name type="scientific">Halolactibacillus halophilus</name>
    <dbReference type="NCBI Taxonomy" id="306540"/>
    <lineage>
        <taxon>Bacteria</taxon>
        <taxon>Bacillati</taxon>
        <taxon>Bacillota</taxon>
        <taxon>Bacilli</taxon>
        <taxon>Bacillales</taxon>
        <taxon>Bacillaceae</taxon>
        <taxon>Halolactibacillus</taxon>
    </lineage>
</organism>